<sequence>MSNGFFTLSSRFAILVLCIFLLVSCTTADRYETGIRRFERAVPSTVALFAAQRDAWIAWAGDLSAPDLHVQPIGATQAWTFPISGAPTDLHLLPLAERRLALLWLERSAGGAPSLQVATLESDGTLRRAPFEIGAAQRYTALPTPTGSILTFLINAESLSIGLLDRLGRPYGTVRVAEAAHMAAAALDRRDQLHVTWLAPSDGALWQLLYLSFDLRLLDQSAPRLPAPTLLAVLRLAEGEYIESLSAGADPERLYILWNLVNVGRESESARLEGLSFPLESPLRSRQLDVSALPANLRQISLLSTDQAQGGAPTLVGRLADRKIVFGALAEQGVFRVQQVRAAAEGEVLSNVIAALSPNNALHLAWIVQNQQGRAALRYAAFPRPQPAVAPR</sequence>
<accession>A0A2M8P451</accession>
<organism evidence="1 2">
    <name type="scientific">Candidatus Thermofonsia Clade 1 bacterium</name>
    <dbReference type="NCBI Taxonomy" id="2364210"/>
    <lineage>
        <taxon>Bacteria</taxon>
        <taxon>Bacillati</taxon>
        <taxon>Chloroflexota</taxon>
        <taxon>Candidatus Thermofontia</taxon>
        <taxon>Candidatus Thermofonsia Clade 1</taxon>
    </lineage>
</organism>
<protein>
    <submittedName>
        <fullName evidence="1">Uncharacterized protein</fullName>
    </submittedName>
</protein>
<gene>
    <name evidence="1" type="ORF">CUN51_01420</name>
</gene>
<proteinExistence type="predicted"/>
<dbReference type="EMBL" id="PGTK01000001">
    <property type="protein sequence ID" value="PJF32316.1"/>
    <property type="molecule type" value="Genomic_DNA"/>
</dbReference>
<evidence type="ECO:0000313" key="1">
    <source>
        <dbReference type="EMBL" id="PJF32316.1"/>
    </source>
</evidence>
<dbReference type="AlphaFoldDB" id="A0A2M8P451"/>
<dbReference type="Proteomes" id="UP000228921">
    <property type="component" value="Unassembled WGS sequence"/>
</dbReference>
<comment type="caution">
    <text evidence="1">The sequence shown here is derived from an EMBL/GenBank/DDBJ whole genome shotgun (WGS) entry which is preliminary data.</text>
</comment>
<evidence type="ECO:0000313" key="2">
    <source>
        <dbReference type="Proteomes" id="UP000228921"/>
    </source>
</evidence>
<reference evidence="1 2" key="1">
    <citation type="submission" date="2017-11" db="EMBL/GenBank/DDBJ databases">
        <title>Evolution of Phototrophy in the Chloroflexi Phylum Driven by Horizontal Gene Transfer.</title>
        <authorList>
            <person name="Ward L.M."/>
            <person name="Hemp J."/>
            <person name="Shih P.M."/>
            <person name="Mcglynn S.E."/>
            <person name="Fischer W."/>
        </authorList>
    </citation>
    <scope>NUCLEOTIDE SEQUENCE [LARGE SCALE GENOMIC DNA]</scope>
    <source>
        <strain evidence="1">CP2_2F</strain>
    </source>
</reference>
<name>A0A2M8P451_9CHLR</name>